<sequence>MSSEVEKSQQVIDEMMKIYPKKTEKDRRKHFTVKDSCETEQHIEANAKTVPGIMTNRGCAYAGGKGVVMGPIKDMVHITHGPIGCGYYTWGTRRNMAKAEDGGDNYLQYCFSTDMKETDIVFGGEKKLKEAIDDAMRIFKPGAISINATCPVGLIGDDIESVARNAEKDYPGLKVLALRCEGYRGVSQSAGHHVASNVIMEQLIGTEELENPTPFDINIFGEYNIGGDLWEIKPLFEKIGYRIVSSFTGDGSYHNLSKAHRAKLSILLCHRSVNYTNRMMEEKYGVPWLKVNYVGIEGTKKSLRKMAEYFDNEELTKKTEEIIEEEVAKIQPELEKYRNKLQGKTAFIYAGGSRSHHYQNLFEDLGMKVLVAGYQFAHRDDYEGRQILDGLKEKASSGILEDLHYERDPDFTPAISPERMAELKDKVGLMSYEGMLPEMHDGAIMVDDLNHYETEFLINELKPDLFCSGIKDKYWAQKMGVPSRQIHSYDYSGRYTGFSGVLNFARDVDMTVNNPSWKLQKTPWKGE</sequence>
<dbReference type="Gene3D" id="3.40.50.1980">
    <property type="entry name" value="Nitrogenase molybdenum iron protein domain"/>
    <property type="match status" value="3"/>
</dbReference>
<dbReference type="RefSeq" id="WP_091937237.1">
    <property type="nucleotide sequence ID" value="NZ_FOUJ01000005.1"/>
</dbReference>
<evidence type="ECO:0000256" key="11">
    <source>
        <dbReference type="ARBA" id="ARBA00023004"/>
    </source>
</evidence>
<comment type="cofactor">
    <cofactor evidence="2">
        <name>[7Fe-Mo-9S-C-homocitryl] cluster</name>
        <dbReference type="ChEBI" id="CHEBI:30409"/>
    </cofactor>
</comment>
<evidence type="ECO:0000256" key="4">
    <source>
        <dbReference type="ARBA" id="ARBA00011002"/>
    </source>
</evidence>
<comment type="function">
    <text evidence="3">This molybdenum-iron protein is part of the nitrogenase complex that catalyzes the key enzymatic reactions in nitrogen fixation.</text>
</comment>
<evidence type="ECO:0000256" key="1">
    <source>
        <dbReference type="ARBA" id="ARBA00001919"/>
    </source>
</evidence>
<evidence type="ECO:0000313" key="18">
    <source>
        <dbReference type="EMBL" id="SFM79119.1"/>
    </source>
</evidence>
<accession>A0A1I4TQZ2</accession>
<dbReference type="STRING" id="487685.SAMN04488696_2405"/>
<comment type="cofactor">
    <cofactor evidence="1">
        <name>[8Fe-7S] cluster</name>
        <dbReference type="ChEBI" id="CHEBI:21143"/>
    </cofactor>
</comment>
<name>A0A1I4TQZ2_9EURY</name>
<protein>
    <recommendedName>
        <fullName evidence="16">Nitrogenase protein alpha chain</fullName>
        <ecNumber evidence="16">1.18.6.1</ecNumber>
    </recommendedName>
</protein>
<keyword evidence="13 15" id="KW-0535">Nitrogen fixation</keyword>
<dbReference type="InterPro" id="IPR005972">
    <property type="entry name" value="Nase_Mo-Fe_asu"/>
</dbReference>
<evidence type="ECO:0000256" key="10">
    <source>
        <dbReference type="ARBA" id="ARBA00023002"/>
    </source>
</evidence>
<evidence type="ECO:0000256" key="5">
    <source>
        <dbReference type="ARBA" id="ARBA00011462"/>
    </source>
</evidence>
<feature type="domain" description="Nitrogenase/oxidoreductase component 1" evidence="17">
    <location>
        <begin position="59"/>
        <end position="512"/>
    </location>
</feature>
<keyword evidence="10 16" id="KW-0560">Oxidoreductase</keyword>
<evidence type="ECO:0000256" key="8">
    <source>
        <dbReference type="ARBA" id="ARBA00022741"/>
    </source>
</evidence>
<gene>
    <name evidence="18" type="ORF">SAMN04488696_2405</name>
</gene>
<evidence type="ECO:0000256" key="9">
    <source>
        <dbReference type="ARBA" id="ARBA00022840"/>
    </source>
</evidence>
<comment type="subunit">
    <text evidence="5">Tetramer of two alpha and two beta chains. Forms complex with the iron protein (nitrogenase component 2).</text>
</comment>
<dbReference type="InterPro" id="IPR000510">
    <property type="entry name" value="Nase/OxRdtase_comp1"/>
</dbReference>
<comment type="catalytic activity">
    <reaction evidence="14 16">
        <text>N2 + 8 reduced [2Fe-2S]-[ferredoxin] + 16 ATP + 16 H2O = H2 + 8 oxidized [2Fe-2S]-[ferredoxin] + 2 NH4(+) + 16 ADP + 16 phosphate + 6 H(+)</text>
        <dbReference type="Rhea" id="RHEA:21448"/>
        <dbReference type="Rhea" id="RHEA-COMP:10000"/>
        <dbReference type="Rhea" id="RHEA-COMP:10001"/>
        <dbReference type="ChEBI" id="CHEBI:15377"/>
        <dbReference type="ChEBI" id="CHEBI:15378"/>
        <dbReference type="ChEBI" id="CHEBI:17997"/>
        <dbReference type="ChEBI" id="CHEBI:18276"/>
        <dbReference type="ChEBI" id="CHEBI:28938"/>
        <dbReference type="ChEBI" id="CHEBI:30616"/>
        <dbReference type="ChEBI" id="CHEBI:33737"/>
        <dbReference type="ChEBI" id="CHEBI:33738"/>
        <dbReference type="ChEBI" id="CHEBI:43474"/>
        <dbReference type="ChEBI" id="CHEBI:456216"/>
        <dbReference type="EC" id="1.18.6.1"/>
    </reaction>
</comment>
<keyword evidence="7 16" id="KW-0479">Metal-binding</keyword>
<dbReference type="Pfam" id="PF00148">
    <property type="entry name" value="Oxidored_nitro"/>
    <property type="match status" value="1"/>
</dbReference>
<evidence type="ECO:0000256" key="15">
    <source>
        <dbReference type="RuleBase" id="RU004021"/>
    </source>
</evidence>
<dbReference type="PROSITE" id="PS00090">
    <property type="entry name" value="NITROGENASE_1_2"/>
    <property type="match status" value="1"/>
</dbReference>
<dbReference type="GO" id="GO:0016612">
    <property type="term" value="C:molybdenum-iron nitrogenase complex"/>
    <property type="evidence" value="ECO:0007669"/>
    <property type="project" value="UniProtKB-UniRule"/>
</dbReference>
<proteinExistence type="inferred from homology"/>
<reference evidence="19" key="1">
    <citation type="submission" date="2016-10" db="EMBL/GenBank/DDBJ databases">
        <authorList>
            <person name="Varghese N."/>
            <person name="Submissions S."/>
        </authorList>
    </citation>
    <scope>NUCLEOTIDE SEQUENCE [LARGE SCALE GENOMIC DNA]</scope>
    <source>
        <strain evidence="19">Mob M</strain>
    </source>
</reference>
<dbReference type="PANTHER" id="PTHR43457">
    <property type="entry name" value="NITROGENASE MOLYBDENUM-IRON PROTEIN ALPHA CHAIN"/>
    <property type="match status" value="1"/>
</dbReference>
<keyword evidence="12" id="KW-0411">Iron-sulfur</keyword>
<dbReference type="AlphaFoldDB" id="A0A1I4TQZ2"/>
<dbReference type="NCBIfam" id="TIGR01282">
    <property type="entry name" value="nifD"/>
    <property type="match status" value="1"/>
</dbReference>
<dbReference type="InterPro" id="IPR010143">
    <property type="entry name" value="Nase_comp1_asu"/>
</dbReference>
<dbReference type="EMBL" id="FOUJ01000005">
    <property type="protein sequence ID" value="SFM79119.1"/>
    <property type="molecule type" value="Genomic_DNA"/>
</dbReference>
<dbReference type="GO" id="GO:0051536">
    <property type="term" value="F:iron-sulfur cluster binding"/>
    <property type="evidence" value="ECO:0007669"/>
    <property type="project" value="UniProtKB-KW"/>
</dbReference>
<keyword evidence="8" id="KW-0547">Nucleotide-binding</keyword>
<evidence type="ECO:0000256" key="3">
    <source>
        <dbReference type="ARBA" id="ARBA00002621"/>
    </source>
</evidence>
<dbReference type="GO" id="GO:0005524">
    <property type="term" value="F:ATP binding"/>
    <property type="evidence" value="ECO:0007669"/>
    <property type="project" value="UniProtKB-KW"/>
</dbReference>
<evidence type="ECO:0000256" key="2">
    <source>
        <dbReference type="ARBA" id="ARBA00001969"/>
    </source>
</evidence>
<dbReference type="SUPFAM" id="SSF53807">
    <property type="entry name" value="Helical backbone' metal receptor"/>
    <property type="match status" value="1"/>
</dbReference>
<evidence type="ECO:0000259" key="17">
    <source>
        <dbReference type="Pfam" id="PF00148"/>
    </source>
</evidence>
<dbReference type="EC" id="1.18.6.1" evidence="16"/>
<dbReference type="Proteomes" id="UP000198535">
    <property type="component" value="Unassembled WGS sequence"/>
</dbReference>
<evidence type="ECO:0000256" key="7">
    <source>
        <dbReference type="ARBA" id="ARBA00022723"/>
    </source>
</evidence>
<dbReference type="OrthoDB" id="61861at2157"/>
<comment type="similarity">
    <text evidence="4 15">Belongs to the NifD/NifK/NifE/NifN family.</text>
</comment>
<evidence type="ECO:0000256" key="13">
    <source>
        <dbReference type="ARBA" id="ARBA00023231"/>
    </source>
</evidence>
<keyword evidence="6" id="KW-0500">Molybdenum</keyword>
<dbReference type="PROSITE" id="PS00699">
    <property type="entry name" value="NITROGENASE_1_1"/>
    <property type="match status" value="1"/>
</dbReference>
<evidence type="ECO:0000256" key="14">
    <source>
        <dbReference type="ARBA" id="ARBA00047967"/>
    </source>
</evidence>
<evidence type="ECO:0000256" key="16">
    <source>
        <dbReference type="RuleBase" id="RU004022"/>
    </source>
</evidence>
<dbReference type="PANTHER" id="PTHR43457:SF1">
    <property type="entry name" value="NITROGENASE MOLYBDENUM-IRON PROTEIN ALPHA CHAIN"/>
    <property type="match status" value="1"/>
</dbReference>
<dbReference type="GO" id="GO:0046872">
    <property type="term" value="F:metal ion binding"/>
    <property type="evidence" value="ECO:0007669"/>
    <property type="project" value="UniProtKB-KW"/>
</dbReference>
<evidence type="ECO:0000313" key="19">
    <source>
        <dbReference type="Proteomes" id="UP000198535"/>
    </source>
</evidence>
<dbReference type="NCBIfam" id="TIGR01862">
    <property type="entry name" value="N2-ase-Ialpha"/>
    <property type="match status" value="1"/>
</dbReference>
<evidence type="ECO:0000256" key="12">
    <source>
        <dbReference type="ARBA" id="ARBA00023014"/>
    </source>
</evidence>
<dbReference type="InterPro" id="IPR000318">
    <property type="entry name" value="Nase_comp1_CS"/>
</dbReference>
<keyword evidence="11 16" id="KW-0408">Iron</keyword>
<organism evidence="18 19">
    <name type="scientific">Methanolobus profundi</name>
    <dbReference type="NCBI Taxonomy" id="487685"/>
    <lineage>
        <taxon>Archaea</taxon>
        <taxon>Methanobacteriati</taxon>
        <taxon>Methanobacteriota</taxon>
        <taxon>Stenosarchaea group</taxon>
        <taxon>Methanomicrobia</taxon>
        <taxon>Methanosarcinales</taxon>
        <taxon>Methanosarcinaceae</taxon>
        <taxon>Methanolobus</taxon>
    </lineage>
</organism>
<evidence type="ECO:0000256" key="6">
    <source>
        <dbReference type="ARBA" id="ARBA00022505"/>
    </source>
</evidence>
<keyword evidence="19" id="KW-1185">Reference proteome</keyword>
<dbReference type="GO" id="GO:0016163">
    <property type="term" value="F:nitrogenase activity"/>
    <property type="evidence" value="ECO:0007669"/>
    <property type="project" value="UniProtKB-UniRule"/>
</dbReference>
<keyword evidence="9" id="KW-0067">ATP-binding</keyword>